<evidence type="ECO:0000256" key="3">
    <source>
        <dbReference type="ARBA" id="ARBA00022840"/>
    </source>
</evidence>
<dbReference type="Gene3D" id="3.40.50.300">
    <property type="entry name" value="P-loop containing nucleotide triphosphate hydrolases"/>
    <property type="match status" value="1"/>
</dbReference>
<evidence type="ECO:0000259" key="4">
    <source>
        <dbReference type="PROSITE" id="PS50893"/>
    </source>
</evidence>
<dbReference type="GO" id="GO:0016887">
    <property type="term" value="F:ATP hydrolysis activity"/>
    <property type="evidence" value="ECO:0007669"/>
    <property type="project" value="InterPro"/>
</dbReference>
<name>A0A2K1P6Z2_9BACT</name>
<accession>A0A2K1P6Z2</accession>
<dbReference type="Pfam" id="PF08352">
    <property type="entry name" value="oligo_HPY"/>
    <property type="match status" value="1"/>
</dbReference>
<dbReference type="InterPro" id="IPR013563">
    <property type="entry name" value="Oligopep_ABC_C"/>
</dbReference>
<dbReference type="EMBL" id="AZRL01000002">
    <property type="protein sequence ID" value="PNR98539.1"/>
    <property type="molecule type" value="Genomic_DNA"/>
</dbReference>
<evidence type="ECO:0000313" key="5">
    <source>
        <dbReference type="EMBL" id="PNR98539.1"/>
    </source>
</evidence>
<dbReference type="AlphaFoldDB" id="A0A2K1P6Z2"/>
<dbReference type="RefSeq" id="WP_103066098.1">
    <property type="nucleotide sequence ID" value="NZ_AZRL01000002.1"/>
</dbReference>
<dbReference type="PROSITE" id="PS50893">
    <property type="entry name" value="ABC_TRANSPORTER_2"/>
    <property type="match status" value="1"/>
</dbReference>
<dbReference type="NCBIfam" id="TIGR01727">
    <property type="entry name" value="oligo_HPY"/>
    <property type="match status" value="1"/>
</dbReference>
<dbReference type="OrthoDB" id="9806285at2"/>
<dbReference type="GO" id="GO:0015833">
    <property type="term" value="P:peptide transport"/>
    <property type="evidence" value="ECO:0007669"/>
    <property type="project" value="InterPro"/>
</dbReference>
<dbReference type="Pfam" id="PF00005">
    <property type="entry name" value="ABC_tran"/>
    <property type="match status" value="1"/>
</dbReference>
<gene>
    <name evidence="5" type="ORF">X929_00400</name>
</gene>
<dbReference type="InterPro" id="IPR003593">
    <property type="entry name" value="AAA+_ATPase"/>
</dbReference>
<organism evidence="5 6">
    <name type="scientific">Petrotoga olearia DSM 13574</name>
    <dbReference type="NCBI Taxonomy" id="1122955"/>
    <lineage>
        <taxon>Bacteria</taxon>
        <taxon>Thermotogati</taxon>
        <taxon>Thermotogota</taxon>
        <taxon>Thermotogae</taxon>
        <taxon>Petrotogales</taxon>
        <taxon>Petrotogaceae</taxon>
        <taxon>Petrotoga</taxon>
    </lineage>
</organism>
<dbReference type="PANTHER" id="PTHR43776">
    <property type="entry name" value="TRANSPORT ATP-BINDING PROTEIN"/>
    <property type="match status" value="1"/>
</dbReference>
<keyword evidence="1" id="KW-0813">Transport</keyword>
<dbReference type="GO" id="GO:0005524">
    <property type="term" value="F:ATP binding"/>
    <property type="evidence" value="ECO:0007669"/>
    <property type="project" value="UniProtKB-KW"/>
</dbReference>
<feature type="domain" description="ABC transporter" evidence="4">
    <location>
        <begin position="7"/>
        <end position="264"/>
    </location>
</feature>
<comment type="caution">
    <text evidence="5">The sequence shown here is derived from an EMBL/GenBank/DDBJ whole genome shotgun (WGS) entry which is preliminary data.</text>
</comment>
<evidence type="ECO:0000313" key="6">
    <source>
        <dbReference type="Proteomes" id="UP000236434"/>
    </source>
</evidence>
<keyword evidence="3" id="KW-0067">ATP-binding</keyword>
<dbReference type="SMART" id="SM00382">
    <property type="entry name" value="AAA"/>
    <property type="match status" value="1"/>
</dbReference>
<dbReference type="GO" id="GO:0055085">
    <property type="term" value="P:transmembrane transport"/>
    <property type="evidence" value="ECO:0007669"/>
    <property type="project" value="UniProtKB-ARBA"/>
</dbReference>
<dbReference type="Proteomes" id="UP000236434">
    <property type="component" value="Unassembled WGS sequence"/>
</dbReference>
<dbReference type="FunFam" id="3.40.50.300:FF:000016">
    <property type="entry name" value="Oligopeptide ABC transporter ATP-binding component"/>
    <property type="match status" value="1"/>
</dbReference>
<dbReference type="SUPFAM" id="SSF52540">
    <property type="entry name" value="P-loop containing nucleoside triphosphate hydrolases"/>
    <property type="match status" value="1"/>
</dbReference>
<keyword evidence="2" id="KW-0547">Nucleotide-binding</keyword>
<reference evidence="5 6" key="1">
    <citation type="submission" date="2013-12" db="EMBL/GenBank/DDBJ databases">
        <title>Comparative genomics of Petrotoga isolates.</title>
        <authorList>
            <person name="Nesbo C.L."/>
            <person name="Charchuk R."/>
            <person name="Chow K."/>
        </authorList>
    </citation>
    <scope>NUCLEOTIDE SEQUENCE [LARGE SCALE GENOMIC DNA]</scope>
    <source>
        <strain evidence="5 6">DSM 13574</strain>
    </source>
</reference>
<evidence type="ECO:0000256" key="2">
    <source>
        <dbReference type="ARBA" id="ARBA00022741"/>
    </source>
</evidence>
<proteinExistence type="predicted"/>
<dbReference type="InterPro" id="IPR027417">
    <property type="entry name" value="P-loop_NTPase"/>
</dbReference>
<sequence length="343" mass="39267">MSDEVILSIKNLKKWFPLRRTMSEVFQGQRRWVRAVDNVSFDIRKGEIFGLIGESGCGKSTTGRLLMKLEEPTEGQIIFKGNDVTSLSSTDEIKKYKEDVQMIFQDPYSSMNPRFRVRDVLAEPLIIHEKTKDPNEIEKIAKNVLNEVKLTPPEEFMDRYPHMLSGGQRQRVATARTLVLSPDFIIADEPVSMIDLSTRAEILHMMKDVQQDLGLTYLYITHDLSTARYFCDRMAVMYLGRIVELGNADEIIEKPLHPYTKALIEAVPEPLPGKENVIKELPIKGEIPSAGNLPKGCRFHPRCIYAQPKCFENVDDPELVEDSSGHYVACYRYKEIDQQVEKI</sequence>
<dbReference type="CDD" id="cd03257">
    <property type="entry name" value="ABC_NikE_OppD_transporters"/>
    <property type="match status" value="1"/>
</dbReference>
<dbReference type="InterPro" id="IPR003439">
    <property type="entry name" value="ABC_transporter-like_ATP-bd"/>
</dbReference>
<dbReference type="PANTHER" id="PTHR43776:SF8">
    <property type="entry name" value="ABC TRANSPORTER, ATP-BINDING PROTEIN"/>
    <property type="match status" value="1"/>
</dbReference>
<evidence type="ECO:0000256" key="1">
    <source>
        <dbReference type="ARBA" id="ARBA00022448"/>
    </source>
</evidence>
<protein>
    <submittedName>
        <fullName evidence="5">Peptide ABC transporter ATPase</fullName>
    </submittedName>
</protein>
<dbReference type="InterPro" id="IPR050319">
    <property type="entry name" value="ABC_transp_ATP-bind"/>
</dbReference>